<keyword evidence="2" id="KW-1185">Reference proteome</keyword>
<accession>A0A8T0PT70</accession>
<dbReference type="EMBL" id="CM029051">
    <property type="protein sequence ID" value="KAG2563532.1"/>
    <property type="molecule type" value="Genomic_DNA"/>
</dbReference>
<comment type="caution">
    <text evidence="1">The sequence shown here is derived from an EMBL/GenBank/DDBJ whole genome shotgun (WGS) entry which is preliminary data.</text>
</comment>
<organism evidence="1 2">
    <name type="scientific">Panicum virgatum</name>
    <name type="common">Blackwell switchgrass</name>
    <dbReference type="NCBI Taxonomy" id="38727"/>
    <lineage>
        <taxon>Eukaryota</taxon>
        <taxon>Viridiplantae</taxon>
        <taxon>Streptophyta</taxon>
        <taxon>Embryophyta</taxon>
        <taxon>Tracheophyta</taxon>
        <taxon>Spermatophyta</taxon>
        <taxon>Magnoliopsida</taxon>
        <taxon>Liliopsida</taxon>
        <taxon>Poales</taxon>
        <taxon>Poaceae</taxon>
        <taxon>PACMAD clade</taxon>
        <taxon>Panicoideae</taxon>
        <taxon>Panicodae</taxon>
        <taxon>Paniceae</taxon>
        <taxon>Panicinae</taxon>
        <taxon>Panicum</taxon>
        <taxon>Panicum sect. Hiantes</taxon>
    </lineage>
</organism>
<name>A0A8T0PT70_PANVG</name>
<gene>
    <name evidence="1" type="ORF">PVAP13_8KG323704</name>
</gene>
<evidence type="ECO:0000313" key="1">
    <source>
        <dbReference type="EMBL" id="KAG2563532.1"/>
    </source>
</evidence>
<proteinExistence type="predicted"/>
<protein>
    <submittedName>
        <fullName evidence="1">Uncharacterized protein</fullName>
    </submittedName>
</protein>
<reference evidence="1" key="1">
    <citation type="submission" date="2020-05" db="EMBL/GenBank/DDBJ databases">
        <title>WGS assembly of Panicum virgatum.</title>
        <authorList>
            <person name="Lovell J.T."/>
            <person name="Jenkins J."/>
            <person name="Shu S."/>
            <person name="Juenger T.E."/>
            <person name="Schmutz J."/>
        </authorList>
    </citation>
    <scope>NUCLEOTIDE SEQUENCE</scope>
    <source>
        <strain evidence="1">AP13</strain>
    </source>
</reference>
<sequence>MFYYWRQVRVGMAPPFQLYHIMHMTVIVLNITREWVPSEDKEASSVLLRFFLKATRYNLIVNNMCKFV</sequence>
<dbReference type="Proteomes" id="UP000823388">
    <property type="component" value="Chromosome 8K"/>
</dbReference>
<evidence type="ECO:0000313" key="2">
    <source>
        <dbReference type="Proteomes" id="UP000823388"/>
    </source>
</evidence>
<dbReference type="AlphaFoldDB" id="A0A8T0PT70"/>